<sequence>MGLGVMIGEVAEFVSIMMVKTGESFRWSGFYFQFLLLAALGCGAFYIIGRVKNRLAAMRCYAGHFSQGR</sequence>
<proteinExistence type="predicted"/>
<keyword evidence="1" id="KW-1133">Transmembrane helix</keyword>
<evidence type="ECO:0000313" key="2">
    <source>
        <dbReference type="EMBL" id="GGG62131.1"/>
    </source>
</evidence>
<feature type="transmembrane region" description="Helical" evidence="1">
    <location>
        <begin position="30"/>
        <end position="49"/>
    </location>
</feature>
<keyword evidence="1" id="KW-0472">Membrane</keyword>
<keyword evidence="1" id="KW-0812">Transmembrane</keyword>
<accession>A0A917GYY5</accession>
<name>A0A917GYY5_9BACL</name>
<dbReference type="Proteomes" id="UP000600247">
    <property type="component" value="Unassembled WGS sequence"/>
</dbReference>
<organism evidence="2 3">
    <name type="scientific">Paenibacillus radicis</name>
    <name type="common">ex Gao et al. 2016</name>
    <dbReference type="NCBI Taxonomy" id="1737354"/>
    <lineage>
        <taxon>Bacteria</taxon>
        <taxon>Bacillati</taxon>
        <taxon>Bacillota</taxon>
        <taxon>Bacilli</taxon>
        <taxon>Bacillales</taxon>
        <taxon>Paenibacillaceae</taxon>
        <taxon>Paenibacillus</taxon>
    </lineage>
</organism>
<comment type="caution">
    <text evidence="2">The sequence shown here is derived from an EMBL/GenBank/DDBJ whole genome shotgun (WGS) entry which is preliminary data.</text>
</comment>
<gene>
    <name evidence="2" type="ORF">GCM10010918_14740</name>
</gene>
<evidence type="ECO:0000313" key="3">
    <source>
        <dbReference type="Proteomes" id="UP000600247"/>
    </source>
</evidence>
<reference evidence="2 3" key="1">
    <citation type="journal article" date="2014" name="Int. J. Syst. Evol. Microbiol.">
        <title>Complete genome sequence of Corynebacterium casei LMG S-19264T (=DSM 44701T), isolated from a smear-ripened cheese.</title>
        <authorList>
            <consortium name="US DOE Joint Genome Institute (JGI-PGF)"/>
            <person name="Walter F."/>
            <person name="Albersmeier A."/>
            <person name="Kalinowski J."/>
            <person name="Ruckert C."/>
        </authorList>
    </citation>
    <scope>NUCLEOTIDE SEQUENCE [LARGE SCALE GENOMIC DNA]</scope>
    <source>
        <strain evidence="2 3">CGMCC 1.15286</strain>
    </source>
</reference>
<keyword evidence="3" id="KW-1185">Reference proteome</keyword>
<protein>
    <submittedName>
        <fullName evidence="2">Uncharacterized protein</fullName>
    </submittedName>
</protein>
<dbReference type="AlphaFoldDB" id="A0A917GYY5"/>
<dbReference type="EMBL" id="BMHY01000002">
    <property type="protein sequence ID" value="GGG62131.1"/>
    <property type="molecule type" value="Genomic_DNA"/>
</dbReference>
<evidence type="ECO:0000256" key="1">
    <source>
        <dbReference type="SAM" id="Phobius"/>
    </source>
</evidence>